<comment type="caution">
    <text evidence="3">The sequence shown here is derived from an EMBL/GenBank/DDBJ whole genome shotgun (WGS) entry which is preliminary data.</text>
</comment>
<dbReference type="InterPro" id="IPR007372">
    <property type="entry name" value="Lipid/polyisoprenoid-bd_YceI"/>
</dbReference>
<evidence type="ECO:0000256" key="1">
    <source>
        <dbReference type="SAM" id="SignalP"/>
    </source>
</evidence>
<feature type="signal peptide" evidence="1">
    <location>
        <begin position="1"/>
        <end position="23"/>
    </location>
</feature>
<reference evidence="3" key="1">
    <citation type="submission" date="2020-11" db="EMBL/GenBank/DDBJ databases">
        <title>Genome seq and assembly of Planobacterium sp.</title>
        <authorList>
            <person name="Chhetri G."/>
        </authorList>
    </citation>
    <scope>NUCLEOTIDE SEQUENCE</scope>
    <source>
        <strain evidence="3">GCR5</strain>
    </source>
</reference>
<keyword evidence="4" id="KW-1185">Reference proteome</keyword>
<dbReference type="Gene3D" id="2.40.128.110">
    <property type="entry name" value="Lipid/polyisoprenoid-binding, YceI-like"/>
    <property type="match status" value="1"/>
</dbReference>
<dbReference type="SUPFAM" id="SSF101874">
    <property type="entry name" value="YceI-like"/>
    <property type="match status" value="1"/>
</dbReference>
<feature type="domain" description="Lipid/polyisoprenoid-binding YceI-like" evidence="2">
    <location>
        <begin position="32"/>
        <end position="176"/>
    </location>
</feature>
<dbReference type="Pfam" id="PF04264">
    <property type="entry name" value="YceI"/>
    <property type="match status" value="1"/>
</dbReference>
<evidence type="ECO:0000313" key="3">
    <source>
        <dbReference type="EMBL" id="MBF5027999.1"/>
    </source>
</evidence>
<dbReference type="RefSeq" id="WP_194739923.1">
    <property type="nucleotide sequence ID" value="NZ_JADKYY010000013.1"/>
</dbReference>
<evidence type="ECO:0000259" key="2">
    <source>
        <dbReference type="SMART" id="SM00867"/>
    </source>
</evidence>
<evidence type="ECO:0000313" key="4">
    <source>
        <dbReference type="Proteomes" id="UP000694480"/>
    </source>
</evidence>
<dbReference type="InterPro" id="IPR036761">
    <property type="entry name" value="TTHA0802/YceI-like_sf"/>
</dbReference>
<gene>
    <name evidence="3" type="ORF">IC612_09340</name>
</gene>
<protein>
    <submittedName>
        <fullName evidence="3">YceI family protein</fullName>
    </submittedName>
</protein>
<dbReference type="AlphaFoldDB" id="A0A931ECF1"/>
<organism evidence="3 4">
    <name type="scientific">Planobacterium oryzisoli</name>
    <dbReference type="NCBI Taxonomy" id="2771435"/>
    <lineage>
        <taxon>Bacteria</taxon>
        <taxon>Pseudomonadati</taxon>
        <taxon>Bacteroidota</taxon>
        <taxon>Flavobacteriia</taxon>
        <taxon>Flavobacteriales</taxon>
        <taxon>Weeksellaceae</taxon>
        <taxon>Chryseobacterium group</taxon>
        <taxon>Chryseobacterium</taxon>
    </lineage>
</organism>
<feature type="chain" id="PRO_5038104368" evidence="1">
    <location>
        <begin position="24"/>
        <end position="176"/>
    </location>
</feature>
<dbReference type="Proteomes" id="UP000694480">
    <property type="component" value="Unassembled WGS sequence"/>
</dbReference>
<keyword evidence="1" id="KW-0732">Signal</keyword>
<name>A0A931ECF1_9FLAO</name>
<dbReference type="PANTHER" id="PTHR34406:SF1">
    <property type="entry name" value="PROTEIN YCEI"/>
    <property type="match status" value="1"/>
</dbReference>
<proteinExistence type="predicted"/>
<dbReference type="SMART" id="SM00867">
    <property type="entry name" value="YceI"/>
    <property type="match status" value="1"/>
</dbReference>
<dbReference type="PANTHER" id="PTHR34406">
    <property type="entry name" value="PROTEIN YCEI"/>
    <property type="match status" value="1"/>
</dbReference>
<accession>A0A931ECF1</accession>
<dbReference type="EMBL" id="JADKYY010000013">
    <property type="protein sequence ID" value="MBF5027999.1"/>
    <property type="molecule type" value="Genomic_DNA"/>
</dbReference>
<sequence length="176" mass="18307">MKKFNTIKIFTLALGLFSGVLMAQNITGKSVKVAVDGTSPMHDWTMTSSAAKFSANVSGNTLTGVSFSMPAKNLKSTKGKMMDNKAHDALKADNAPNITFSAASINVGKSTVSGKLSIAGVTKNVSFPVSVTKNGASYTITGTENVKMSEFGMQTPGFMGVKTGDAVTIKVNIVAN</sequence>